<feature type="region of interest" description="Disordered" evidence="6">
    <location>
        <begin position="173"/>
        <end position="215"/>
    </location>
</feature>
<dbReference type="Gene3D" id="2.10.110.10">
    <property type="entry name" value="Cysteine Rich Protein"/>
    <property type="match status" value="2"/>
</dbReference>
<dbReference type="PROSITE" id="PS50023">
    <property type="entry name" value="LIM_DOMAIN_2"/>
    <property type="match status" value="2"/>
</dbReference>
<dbReference type="PROSITE" id="PS00478">
    <property type="entry name" value="LIM_DOMAIN_1"/>
    <property type="match status" value="2"/>
</dbReference>
<proteinExistence type="predicted"/>
<feature type="compositionally biased region" description="Basic and acidic residues" evidence="6">
    <location>
        <begin position="273"/>
        <end position="282"/>
    </location>
</feature>
<comment type="caution">
    <text evidence="8">The sequence shown here is derived from an EMBL/GenBank/DDBJ whole genome shotgun (WGS) entry which is preliminary data.</text>
</comment>
<dbReference type="CDD" id="cd09401">
    <property type="entry name" value="LIM_TLP_like"/>
    <property type="match status" value="1"/>
</dbReference>
<dbReference type="Pfam" id="PF00412">
    <property type="entry name" value="LIM"/>
    <property type="match status" value="2"/>
</dbReference>
<evidence type="ECO:0000313" key="9">
    <source>
        <dbReference type="Proteomes" id="UP001176517"/>
    </source>
</evidence>
<accession>A0AAN6GKT1</accession>
<dbReference type="FunFam" id="2.10.110.10:FF:000001">
    <property type="entry name" value="Cysteine and glycine-rich protein 1"/>
    <property type="match status" value="1"/>
</dbReference>
<evidence type="ECO:0000259" key="7">
    <source>
        <dbReference type="PROSITE" id="PS50023"/>
    </source>
</evidence>
<reference evidence="8" key="1">
    <citation type="journal article" date="2023" name="PhytoFront">
        <title>Draft Genome Resources of Seven Strains of Tilletia horrida, Causal Agent of Kernel Smut of Rice.</title>
        <authorList>
            <person name="Khanal S."/>
            <person name="Antony Babu S."/>
            <person name="Zhou X.G."/>
        </authorList>
    </citation>
    <scope>NUCLEOTIDE SEQUENCE</scope>
    <source>
        <strain evidence="8">TX6</strain>
    </source>
</reference>
<name>A0AAN6GKT1_9BASI</name>
<organism evidence="8 9">
    <name type="scientific">Tilletia horrida</name>
    <dbReference type="NCBI Taxonomy" id="155126"/>
    <lineage>
        <taxon>Eukaryota</taxon>
        <taxon>Fungi</taxon>
        <taxon>Dikarya</taxon>
        <taxon>Basidiomycota</taxon>
        <taxon>Ustilaginomycotina</taxon>
        <taxon>Exobasidiomycetes</taxon>
        <taxon>Tilletiales</taxon>
        <taxon>Tilletiaceae</taxon>
        <taxon>Tilletia</taxon>
    </lineage>
</organism>
<dbReference type="CDD" id="cd09326">
    <property type="entry name" value="LIM_CRP_like"/>
    <property type="match status" value="1"/>
</dbReference>
<sequence length="461" mass="46783">MPRFTPAPSPRCPRCNDLIYATELTHGPNSIPYHIRCLTCSVCNKRLDSSLLVEHEGKPYCKHCHAKMFGTGANGFSRAVPLQARTPEAAGVRVGAFASPSSPTTATIGASGGSAAAVVTGAPSAFAARGYAVSPSTHRATSSVSSIASSSSRLASAIGGSSVTVGGIASSPAQALPVRSRERLDSTSSASSAAKHGSVSASPFARGSTNPNSARITTDQQFEDEFGPPPVPGLVSRTLKQEPAQSMDDLVNQVTGITIRPRGVGVVPASDPVTKDPPREEASTATPDDAQSDLSAVSTTATIGAVPVPTDTGAAASGSSGGLPPPKRLTPSNAASSYKTAPAYGGGTSGVTRLGLGSSISAAAGGTPLCARCDKPVYFAEKKQGAGRLWHRACLRCDGCSTILESGRLEEGPANAAEVAAQINPQGGRPANVWCRICYAKHFGPKGLGVGLSVPDAISRP</sequence>
<dbReference type="Proteomes" id="UP001176517">
    <property type="component" value="Unassembled WGS sequence"/>
</dbReference>
<evidence type="ECO:0000256" key="5">
    <source>
        <dbReference type="PROSITE-ProRule" id="PRU00125"/>
    </source>
</evidence>
<keyword evidence="2" id="KW-0677">Repeat</keyword>
<gene>
    <name evidence="8" type="ORF">OC846_005464</name>
</gene>
<evidence type="ECO:0000256" key="3">
    <source>
        <dbReference type="ARBA" id="ARBA00022833"/>
    </source>
</evidence>
<keyword evidence="3 5" id="KW-0862">Zinc</keyword>
<dbReference type="InterPro" id="IPR001781">
    <property type="entry name" value="Znf_LIM"/>
</dbReference>
<dbReference type="SUPFAM" id="SSF57716">
    <property type="entry name" value="Glucocorticoid receptor-like (DNA-binding domain)"/>
    <property type="match status" value="2"/>
</dbReference>
<dbReference type="GO" id="GO:0046872">
    <property type="term" value="F:metal ion binding"/>
    <property type="evidence" value="ECO:0007669"/>
    <property type="project" value="UniProtKB-KW"/>
</dbReference>
<feature type="region of interest" description="Disordered" evidence="6">
    <location>
        <begin position="262"/>
        <end position="335"/>
    </location>
</feature>
<keyword evidence="1 5" id="KW-0479">Metal-binding</keyword>
<dbReference type="AlphaFoldDB" id="A0AAN6GKT1"/>
<evidence type="ECO:0000256" key="4">
    <source>
        <dbReference type="ARBA" id="ARBA00023038"/>
    </source>
</evidence>
<feature type="domain" description="LIM zinc-binding" evidence="7">
    <location>
        <begin position="368"/>
        <end position="445"/>
    </location>
</feature>
<evidence type="ECO:0000313" key="8">
    <source>
        <dbReference type="EMBL" id="KAK0545968.1"/>
    </source>
</evidence>
<evidence type="ECO:0000256" key="2">
    <source>
        <dbReference type="ARBA" id="ARBA00022737"/>
    </source>
</evidence>
<dbReference type="GO" id="GO:0030695">
    <property type="term" value="F:GTPase regulator activity"/>
    <property type="evidence" value="ECO:0007669"/>
    <property type="project" value="UniProtKB-ARBA"/>
</dbReference>
<dbReference type="PANTHER" id="PTHR46074:SF5">
    <property type="entry name" value="LIM DOMAIN-CONTAINING PROTEIN C"/>
    <property type="match status" value="1"/>
</dbReference>
<protein>
    <recommendedName>
        <fullName evidence="7">LIM zinc-binding domain-containing protein</fullName>
    </recommendedName>
</protein>
<dbReference type="SMART" id="SM00132">
    <property type="entry name" value="LIM"/>
    <property type="match status" value="2"/>
</dbReference>
<feature type="compositionally biased region" description="Polar residues" evidence="6">
    <location>
        <begin position="292"/>
        <end position="302"/>
    </location>
</feature>
<dbReference type="EMBL" id="JAPDMZ010000210">
    <property type="protein sequence ID" value="KAK0545968.1"/>
    <property type="molecule type" value="Genomic_DNA"/>
</dbReference>
<evidence type="ECO:0000256" key="6">
    <source>
        <dbReference type="SAM" id="MobiDB-lite"/>
    </source>
</evidence>
<feature type="domain" description="LIM zinc-binding" evidence="7">
    <location>
        <begin position="10"/>
        <end position="71"/>
    </location>
</feature>
<dbReference type="PANTHER" id="PTHR46074">
    <property type="entry name" value="CYSTEINE-RICH PROTEIN CRIP FAMILY MEMBER"/>
    <property type="match status" value="1"/>
</dbReference>
<evidence type="ECO:0000256" key="1">
    <source>
        <dbReference type="ARBA" id="ARBA00022723"/>
    </source>
</evidence>
<keyword evidence="9" id="KW-1185">Reference proteome</keyword>
<keyword evidence="4 5" id="KW-0440">LIM domain</keyword>